<accession>F2B9T7</accession>
<dbReference type="AlphaFoldDB" id="F2B9T7"/>
<evidence type="ECO:0000313" key="1">
    <source>
        <dbReference type="EMBL" id="EGF11854.1"/>
    </source>
</evidence>
<protein>
    <submittedName>
        <fullName evidence="1">Uncharacterized protein</fullName>
    </submittedName>
</protein>
<name>F2B9T7_9NEIS</name>
<sequence>MCSGCFFARSLLPPVFRRPHCKTFIKGVSFSDFTQGSVMAKKFPIFPKHPERICWGCEKYCSAEDLQCGNGCERIQHPCELDGAQWYKKGDWSNLLSEQQQRELGLLPAESAAKKAKPHIKLPLKH</sequence>
<gene>
    <name evidence="1" type="ORF">HMPREF9123_0491</name>
</gene>
<comment type="caution">
    <text evidence="1">The sequence shown here is derived from an EMBL/GenBank/DDBJ whole genome shotgun (WGS) entry which is preliminary data.</text>
</comment>
<dbReference type="EMBL" id="AFAY01000007">
    <property type="protein sequence ID" value="EGF11854.1"/>
    <property type="molecule type" value="Genomic_DNA"/>
</dbReference>
<dbReference type="Pfam" id="PF11278">
    <property type="entry name" value="DUF3079"/>
    <property type="match status" value="1"/>
</dbReference>
<reference evidence="1 2" key="1">
    <citation type="submission" date="2011-02" db="EMBL/GenBank/DDBJ databases">
        <authorList>
            <person name="Muzny D."/>
            <person name="Qin X."/>
            <person name="Deng J."/>
            <person name="Jiang H."/>
            <person name="Liu Y."/>
            <person name="Qu J."/>
            <person name="Song X.-Z."/>
            <person name="Zhang L."/>
            <person name="Thornton R."/>
            <person name="Coyle M."/>
            <person name="Francisco L."/>
            <person name="Jackson L."/>
            <person name="Javaid M."/>
            <person name="Korchina V."/>
            <person name="Kovar C."/>
            <person name="Mata R."/>
            <person name="Mathew T."/>
            <person name="Ngo R."/>
            <person name="Nguyen L."/>
            <person name="Nguyen N."/>
            <person name="Okwuonu G."/>
            <person name="Ongeri F."/>
            <person name="Pham C."/>
            <person name="Simmons D."/>
            <person name="Wilczek-Boney K."/>
            <person name="Hale W."/>
            <person name="Jakkamsetti A."/>
            <person name="Pham P."/>
            <person name="Ruth R."/>
            <person name="San Lucas F."/>
            <person name="Warren J."/>
            <person name="Zhang J."/>
            <person name="Zhao Z."/>
            <person name="Zhou C."/>
            <person name="Zhu D."/>
            <person name="Lee S."/>
            <person name="Bess C."/>
            <person name="Blankenburg K."/>
            <person name="Forbes L."/>
            <person name="Fu Q."/>
            <person name="Gubbala S."/>
            <person name="Hirani K."/>
            <person name="Jayaseelan J.C."/>
            <person name="Lara F."/>
            <person name="Munidasa M."/>
            <person name="Palculict T."/>
            <person name="Patil S."/>
            <person name="Pu L.-L."/>
            <person name="Saada N."/>
            <person name="Tang L."/>
            <person name="Weissenberger G."/>
            <person name="Zhu Y."/>
            <person name="Hemphill L."/>
            <person name="Shang Y."/>
            <person name="Youmans B."/>
            <person name="Ayvaz T."/>
            <person name="Ross M."/>
            <person name="Santibanez J."/>
            <person name="Aqrawi P."/>
            <person name="Gross S."/>
            <person name="Joshi V."/>
            <person name="Fowler G."/>
            <person name="Nazareth L."/>
            <person name="Reid J."/>
            <person name="Worley K."/>
            <person name="Petrosino J."/>
            <person name="Highlander S."/>
            <person name="Gibbs R."/>
        </authorList>
    </citation>
    <scope>NUCLEOTIDE SEQUENCE [LARGE SCALE GENOMIC DNA]</scope>
    <source>
        <strain evidence="1 2">ATCC BAA-1200</strain>
    </source>
</reference>
<evidence type="ECO:0000313" key="2">
    <source>
        <dbReference type="Proteomes" id="UP000004105"/>
    </source>
</evidence>
<dbReference type="InterPro" id="IPR021430">
    <property type="entry name" value="DUF3079"/>
</dbReference>
<dbReference type="STRING" id="267212.GCA_001063965_01379"/>
<dbReference type="Proteomes" id="UP000004105">
    <property type="component" value="Unassembled WGS sequence"/>
</dbReference>
<dbReference type="HOGENOM" id="CLU_161988_0_0_4"/>
<proteinExistence type="predicted"/>
<keyword evidence="2" id="KW-1185">Reference proteome</keyword>
<organism evidence="1 2">
    <name type="scientific">Neisseria bacilliformis ATCC BAA-1200</name>
    <dbReference type="NCBI Taxonomy" id="888742"/>
    <lineage>
        <taxon>Bacteria</taxon>
        <taxon>Pseudomonadati</taxon>
        <taxon>Pseudomonadota</taxon>
        <taxon>Betaproteobacteria</taxon>
        <taxon>Neisseriales</taxon>
        <taxon>Neisseriaceae</taxon>
        <taxon>Neisseria</taxon>
    </lineage>
</organism>